<dbReference type="GO" id="GO:0003676">
    <property type="term" value="F:nucleic acid binding"/>
    <property type="evidence" value="ECO:0007669"/>
    <property type="project" value="InterPro"/>
</dbReference>
<dbReference type="EMBL" id="RXPE01000004">
    <property type="protein sequence ID" value="RTR29458.1"/>
    <property type="molecule type" value="Genomic_DNA"/>
</dbReference>
<keyword evidence="2" id="KW-1185">Reference proteome</keyword>
<dbReference type="InterPro" id="IPR036882">
    <property type="entry name" value="Alba-like_dom_sf"/>
</dbReference>
<dbReference type="RefSeq" id="WP_126351369.1">
    <property type="nucleotide sequence ID" value="NZ_CP086380.1"/>
</dbReference>
<evidence type="ECO:0000313" key="1">
    <source>
        <dbReference type="EMBL" id="RTR29458.1"/>
    </source>
</evidence>
<sequence length="86" mass="8751">MMQLKVASNSAPKALAGAVSGLLRAEPQVELLAVGPHAVNQAVKALAIARGYLEADGIDVIVQPAFAPAAQGGVQLVLLATAIRRL</sequence>
<gene>
    <name evidence="1" type="ORF">EJ104_03470</name>
</gene>
<proteinExistence type="predicted"/>
<dbReference type="Proteomes" id="UP000277766">
    <property type="component" value="Unassembled WGS sequence"/>
</dbReference>
<organism evidence="1 2">
    <name type="scientific">Deinococcus radiophilus</name>
    <dbReference type="NCBI Taxonomy" id="32062"/>
    <lineage>
        <taxon>Bacteria</taxon>
        <taxon>Thermotogati</taxon>
        <taxon>Deinococcota</taxon>
        <taxon>Deinococci</taxon>
        <taxon>Deinococcales</taxon>
        <taxon>Deinococcaceae</taxon>
        <taxon>Deinococcus</taxon>
    </lineage>
</organism>
<comment type="caution">
    <text evidence="1">The sequence shown here is derived from an EMBL/GenBank/DDBJ whole genome shotgun (WGS) entry which is preliminary data.</text>
</comment>
<accession>A0A3S0ICJ1</accession>
<dbReference type="Gene3D" id="3.30.110.20">
    <property type="entry name" value="Alba-like domain"/>
    <property type="match status" value="1"/>
</dbReference>
<reference evidence="1 2" key="1">
    <citation type="submission" date="2018-12" db="EMBL/GenBank/DDBJ databases">
        <title>Deinococcus radiophilus ATCC 27603 genome sequencing and assembly.</title>
        <authorList>
            <person name="Maclea K.S."/>
            <person name="Maynard C.R."/>
        </authorList>
    </citation>
    <scope>NUCLEOTIDE SEQUENCE [LARGE SCALE GENOMIC DNA]</scope>
    <source>
        <strain evidence="1 2">ATCC 27603</strain>
    </source>
</reference>
<dbReference type="OrthoDB" id="9796055at2"/>
<dbReference type="PANTHER" id="PTHR35331">
    <property type="entry name" value="STAGE V SPORULATION PROTEIN S"/>
    <property type="match status" value="1"/>
</dbReference>
<evidence type="ECO:0000313" key="2">
    <source>
        <dbReference type="Proteomes" id="UP000277766"/>
    </source>
</evidence>
<dbReference type="PANTHER" id="PTHR35331:SF1">
    <property type="entry name" value="STAGE V SPORULATION PROTEIN S"/>
    <property type="match status" value="1"/>
</dbReference>
<protein>
    <submittedName>
        <fullName evidence="1">Stage V sporulation protein S</fullName>
    </submittedName>
</protein>
<dbReference type="Pfam" id="PF04232">
    <property type="entry name" value="SpoVS"/>
    <property type="match status" value="1"/>
</dbReference>
<dbReference type="AlphaFoldDB" id="A0A3S0ICJ1"/>
<dbReference type="InterPro" id="IPR007347">
    <property type="entry name" value="SpoVS"/>
</dbReference>
<name>A0A3S0ICJ1_9DEIO</name>